<keyword evidence="2 3" id="KW-0378">Hydrolase</keyword>
<gene>
    <name evidence="3" type="ORF">SAMN05421788_107299</name>
</gene>
<dbReference type="AlphaFoldDB" id="A0A1N7QZ23"/>
<dbReference type="Gene3D" id="3.10.129.10">
    <property type="entry name" value="Hotdog Thioesterase"/>
    <property type="match status" value="1"/>
</dbReference>
<comment type="similarity">
    <text evidence="1">Belongs to the 4-hydroxybenzoyl-CoA thioesterase family.</text>
</comment>
<dbReference type="STRING" id="477680.SAMN05421788_107299"/>
<reference evidence="4" key="1">
    <citation type="submission" date="2017-01" db="EMBL/GenBank/DDBJ databases">
        <authorList>
            <person name="Varghese N."/>
            <person name="Submissions S."/>
        </authorList>
    </citation>
    <scope>NUCLEOTIDE SEQUENCE [LARGE SCALE GENOMIC DNA]</scope>
    <source>
        <strain evidence="4">DSM 21054</strain>
    </source>
</reference>
<proteinExistence type="inferred from homology"/>
<evidence type="ECO:0000313" key="4">
    <source>
        <dbReference type="Proteomes" id="UP000186917"/>
    </source>
</evidence>
<sequence length="146" mass="16959">MDIKTRYSFEVRWSDLDPNFHVRHNVYYDWGATSRILCLNHAGFGAAFLAKHQLGPVLFREEAIFKREIHFGDTIEVSLQLTKSRRDYSRWSWTHEIVKNGDTLAAIVNVDGAFINTQLRKLTAPPEEMCPLFEKLPKAEGFTWTD</sequence>
<dbReference type="RefSeq" id="WP_076380931.1">
    <property type="nucleotide sequence ID" value="NZ_AP017422.1"/>
</dbReference>
<dbReference type="CDD" id="cd00586">
    <property type="entry name" value="4HBT"/>
    <property type="match status" value="1"/>
</dbReference>
<evidence type="ECO:0000313" key="3">
    <source>
        <dbReference type="EMBL" id="SIT27707.1"/>
    </source>
</evidence>
<dbReference type="GO" id="GO:0047617">
    <property type="term" value="F:fatty acyl-CoA hydrolase activity"/>
    <property type="evidence" value="ECO:0007669"/>
    <property type="project" value="TreeGrafter"/>
</dbReference>
<dbReference type="OrthoDB" id="760345at2"/>
<evidence type="ECO:0000256" key="2">
    <source>
        <dbReference type="ARBA" id="ARBA00022801"/>
    </source>
</evidence>
<dbReference type="EMBL" id="FTOR01000007">
    <property type="protein sequence ID" value="SIT27707.1"/>
    <property type="molecule type" value="Genomic_DNA"/>
</dbReference>
<dbReference type="SUPFAM" id="SSF54637">
    <property type="entry name" value="Thioesterase/thiol ester dehydrase-isomerase"/>
    <property type="match status" value="1"/>
</dbReference>
<keyword evidence="4" id="KW-1185">Reference proteome</keyword>
<dbReference type="Proteomes" id="UP000186917">
    <property type="component" value="Unassembled WGS sequence"/>
</dbReference>
<evidence type="ECO:0000256" key="1">
    <source>
        <dbReference type="ARBA" id="ARBA00005953"/>
    </source>
</evidence>
<accession>A0A1N7QZ23</accession>
<dbReference type="PANTHER" id="PTHR31793:SF27">
    <property type="entry name" value="NOVEL THIOESTERASE SUPERFAMILY DOMAIN AND SAPOSIN A-TYPE DOMAIN CONTAINING PROTEIN (0610012H03RIK)"/>
    <property type="match status" value="1"/>
</dbReference>
<dbReference type="InterPro" id="IPR029069">
    <property type="entry name" value="HotDog_dom_sf"/>
</dbReference>
<organism evidence="3 4">
    <name type="scientific">Filimonas lacunae</name>
    <dbReference type="NCBI Taxonomy" id="477680"/>
    <lineage>
        <taxon>Bacteria</taxon>
        <taxon>Pseudomonadati</taxon>
        <taxon>Bacteroidota</taxon>
        <taxon>Chitinophagia</taxon>
        <taxon>Chitinophagales</taxon>
        <taxon>Chitinophagaceae</taxon>
        <taxon>Filimonas</taxon>
    </lineage>
</organism>
<dbReference type="Pfam" id="PF13279">
    <property type="entry name" value="4HBT_2"/>
    <property type="match status" value="1"/>
</dbReference>
<dbReference type="InterPro" id="IPR050563">
    <property type="entry name" value="4-hydroxybenzoyl-CoA_TE"/>
</dbReference>
<dbReference type="PANTHER" id="PTHR31793">
    <property type="entry name" value="4-HYDROXYBENZOYL-COA THIOESTERASE FAMILY MEMBER"/>
    <property type="match status" value="1"/>
</dbReference>
<name>A0A1N7QZ23_9BACT</name>
<protein>
    <submittedName>
        <fullName evidence="3">Acyl-CoA thioester hydrolase</fullName>
    </submittedName>
</protein>